<dbReference type="EMBL" id="NBYO01000001">
    <property type="protein sequence ID" value="OXT02306.1"/>
    <property type="molecule type" value="Genomic_DNA"/>
</dbReference>
<dbReference type="NCBIfam" id="TIGR00652">
    <property type="entry name" value="DapF"/>
    <property type="match status" value="1"/>
</dbReference>
<evidence type="ECO:0000256" key="2">
    <source>
        <dbReference type="ARBA" id="ARBA00010219"/>
    </source>
</evidence>
<sequence>MTDDTTVPFARMNGLGNRILVVDMRGRSEHVTSQAAISLANNPQTAFDQIMAVHDPRLNGTDQRILILNADGSEAGACGNGTRCVVSALSAETGQSRFTFETAAGILNAEETDGGQIAVDMGVPRFGWQDIPLSEPFQDTRHIELAVGPADDPIVHSPAVVSMGNPHAVFFVDNDVWSYELEKFGPLVENHPLFPERVNVSLAHVRDKQTIDLRTWERGVGLTEACGSAACAAAVSSVRRHRTVRHVTVNLPGGPLDLLWRGDDHVIMTGPAEWEWSGRVNPITGAFMRDREDASA</sequence>
<keyword evidence="4 8" id="KW-0028">Amino-acid biosynthesis</keyword>
<feature type="site" description="Could be important to modulate the pK values of the two catalytic cysteine residues" evidence="8">
    <location>
        <position position="167"/>
    </location>
</feature>
<comment type="similarity">
    <text evidence="2 8">Belongs to the diaminopimelate epimerase family.</text>
</comment>
<dbReference type="Gene3D" id="3.10.310.10">
    <property type="entry name" value="Diaminopimelate Epimerase, Chain A, domain 1"/>
    <property type="match status" value="2"/>
</dbReference>
<comment type="caution">
    <text evidence="10">The sequence shown here is derived from an EMBL/GenBank/DDBJ whole genome shotgun (WGS) entry which is preliminary data.</text>
</comment>
<keyword evidence="5 8" id="KW-0457">Lysine biosynthesis</keyword>
<dbReference type="UniPathway" id="UPA00034">
    <property type="reaction ID" value="UER00025"/>
</dbReference>
<gene>
    <name evidence="8" type="primary">dapF</name>
    <name evidence="10" type="ORF">B7H23_05215</name>
</gene>
<evidence type="ECO:0000256" key="6">
    <source>
        <dbReference type="ARBA" id="ARBA00023235"/>
    </source>
</evidence>
<dbReference type="Pfam" id="PF01678">
    <property type="entry name" value="DAP_epimerase"/>
    <property type="match status" value="2"/>
</dbReference>
<evidence type="ECO:0000256" key="3">
    <source>
        <dbReference type="ARBA" id="ARBA00013080"/>
    </source>
</evidence>
<comment type="catalytic activity">
    <reaction evidence="7 8">
        <text>(2S,6S)-2,6-diaminopimelate = meso-2,6-diaminopimelate</text>
        <dbReference type="Rhea" id="RHEA:15393"/>
        <dbReference type="ChEBI" id="CHEBI:57609"/>
        <dbReference type="ChEBI" id="CHEBI:57791"/>
        <dbReference type="EC" id="5.1.1.7"/>
    </reaction>
</comment>
<protein>
    <recommendedName>
        <fullName evidence="3 8">Diaminopimelate epimerase</fullName>
        <shortName evidence="8">DAP epimerase</shortName>
        <ecNumber evidence="3 8">5.1.1.7</ecNumber>
    </recommendedName>
    <alternativeName>
        <fullName evidence="8">PLP-independent amino acid racemase</fullName>
    </alternativeName>
</protein>
<keyword evidence="6 8" id="KW-0413">Isomerase</keyword>
<evidence type="ECO:0000256" key="1">
    <source>
        <dbReference type="ARBA" id="ARBA00005196"/>
    </source>
</evidence>
<feature type="binding site" evidence="8">
    <location>
        <position position="49"/>
    </location>
    <ligand>
        <name>substrate</name>
    </ligand>
</feature>
<dbReference type="Proteomes" id="UP000215405">
    <property type="component" value="Unassembled WGS sequence"/>
</dbReference>
<feature type="active site" description="Proton donor" evidence="8">
    <location>
        <position position="78"/>
    </location>
</feature>
<evidence type="ECO:0000313" key="11">
    <source>
        <dbReference type="Proteomes" id="UP000215405"/>
    </source>
</evidence>
<evidence type="ECO:0000256" key="7">
    <source>
        <dbReference type="ARBA" id="ARBA00051712"/>
    </source>
</evidence>
<evidence type="ECO:0000256" key="9">
    <source>
        <dbReference type="PROSITE-ProRule" id="PRU10125"/>
    </source>
</evidence>
<name>A0A231V415_9HYPH</name>
<evidence type="ECO:0000313" key="10">
    <source>
        <dbReference type="EMBL" id="OXT02306.1"/>
    </source>
</evidence>
<proteinExistence type="inferred from homology"/>
<feature type="binding site" evidence="8">
    <location>
        <begin position="79"/>
        <end position="80"/>
    </location>
    <ligand>
        <name>substrate</name>
    </ligand>
</feature>
<feature type="binding site" evidence="8">
    <location>
        <begin position="217"/>
        <end position="218"/>
    </location>
    <ligand>
        <name>substrate</name>
    </ligand>
</feature>
<feature type="binding site" evidence="8">
    <location>
        <position position="165"/>
    </location>
    <ligand>
        <name>substrate</name>
    </ligand>
</feature>
<feature type="active site" description="Proton acceptor" evidence="8">
    <location>
        <position position="226"/>
    </location>
</feature>
<dbReference type="HAMAP" id="MF_00197">
    <property type="entry name" value="DAP_epimerase"/>
    <property type="match status" value="1"/>
</dbReference>
<dbReference type="InterPro" id="IPR018510">
    <property type="entry name" value="DAP_epimerase_AS"/>
</dbReference>
<evidence type="ECO:0000256" key="8">
    <source>
        <dbReference type="HAMAP-Rule" id="MF_00197"/>
    </source>
</evidence>
<dbReference type="GO" id="GO:0005829">
    <property type="term" value="C:cytosol"/>
    <property type="evidence" value="ECO:0007669"/>
    <property type="project" value="TreeGrafter"/>
</dbReference>
<dbReference type="InterPro" id="IPR001653">
    <property type="entry name" value="DAP_epimerase_DapF"/>
</dbReference>
<dbReference type="PROSITE" id="PS01326">
    <property type="entry name" value="DAP_EPIMERASE"/>
    <property type="match status" value="1"/>
</dbReference>
<dbReference type="PANTHER" id="PTHR31689">
    <property type="entry name" value="DIAMINOPIMELATE EPIMERASE, CHLOROPLASTIC"/>
    <property type="match status" value="1"/>
</dbReference>
<keyword evidence="11" id="KW-1185">Reference proteome</keyword>
<dbReference type="GO" id="GO:0009089">
    <property type="term" value="P:lysine biosynthetic process via diaminopimelate"/>
    <property type="evidence" value="ECO:0007669"/>
    <property type="project" value="UniProtKB-UniRule"/>
</dbReference>
<feature type="active site" evidence="9">
    <location>
        <position position="78"/>
    </location>
</feature>
<feature type="binding site" evidence="8">
    <location>
        <position position="69"/>
    </location>
    <ligand>
        <name>substrate</name>
    </ligand>
</feature>
<feature type="site" description="Could be important to modulate the pK values of the two catalytic cysteine residues" evidence="8">
    <location>
        <position position="217"/>
    </location>
</feature>
<feature type="binding site" evidence="8">
    <location>
        <position position="199"/>
    </location>
    <ligand>
        <name>substrate</name>
    </ligand>
</feature>
<accession>A0A231V415</accession>
<feature type="binding site" evidence="8">
    <location>
        <begin position="227"/>
        <end position="228"/>
    </location>
    <ligand>
        <name>substrate</name>
    </ligand>
</feature>
<dbReference type="PANTHER" id="PTHR31689:SF0">
    <property type="entry name" value="DIAMINOPIMELATE EPIMERASE"/>
    <property type="match status" value="1"/>
</dbReference>
<dbReference type="RefSeq" id="WP_094076263.1">
    <property type="nucleotide sequence ID" value="NZ_NBYO01000001.1"/>
</dbReference>
<dbReference type="AlphaFoldDB" id="A0A231V415"/>
<comment type="subunit">
    <text evidence="8">Homodimer.</text>
</comment>
<organism evidence="10 11">
    <name type="scientific">Notoacmeibacter marinus</name>
    <dbReference type="NCBI Taxonomy" id="1876515"/>
    <lineage>
        <taxon>Bacteria</taxon>
        <taxon>Pseudomonadati</taxon>
        <taxon>Pseudomonadota</taxon>
        <taxon>Alphaproteobacteria</taxon>
        <taxon>Hyphomicrobiales</taxon>
        <taxon>Notoacmeibacteraceae</taxon>
        <taxon>Notoacmeibacter</taxon>
    </lineage>
</organism>
<dbReference type="SUPFAM" id="SSF54506">
    <property type="entry name" value="Diaminopimelate epimerase-like"/>
    <property type="match status" value="2"/>
</dbReference>
<comment type="subcellular location">
    <subcellularLocation>
        <location evidence="8">Cytoplasm</location>
    </subcellularLocation>
</comment>
<reference evidence="11" key="1">
    <citation type="journal article" date="2017" name="Int. J. Syst. Evol. Microbiol.">
        <title>Notoacmeibacter marinus gen. nov., sp. nov., isolated from the gut of a limpet and proposal of Notoacmeibacteraceae fam. nov. in the order Rhizobiales of the class Alphaproteobacteria.</title>
        <authorList>
            <person name="Huang Z."/>
            <person name="Guo F."/>
            <person name="Lai Q."/>
        </authorList>
    </citation>
    <scope>NUCLEOTIDE SEQUENCE [LARGE SCALE GENOMIC DNA]</scope>
    <source>
        <strain evidence="11">XMTR2A4</strain>
    </source>
</reference>
<comment type="pathway">
    <text evidence="1 8">Amino-acid biosynthesis; L-lysine biosynthesis via DAP pathway; DL-2,6-diaminopimelate from LL-2,6-diaminopimelate: step 1/1.</text>
</comment>
<dbReference type="GO" id="GO:0008837">
    <property type="term" value="F:diaminopimelate epimerase activity"/>
    <property type="evidence" value="ECO:0007669"/>
    <property type="project" value="UniProtKB-UniRule"/>
</dbReference>
<comment type="function">
    <text evidence="8">Catalyzes the stereoinversion of LL-2,6-diaminopimelate (L,L-DAP) to meso-diaminopimelate (meso-DAP), a precursor of L-lysine and an essential component of the bacterial peptidoglycan.</text>
</comment>
<evidence type="ECO:0000256" key="4">
    <source>
        <dbReference type="ARBA" id="ARBA00022605"/>
    </source>
</evidence>
<evidence type="ECO:0000256" key="5">
    <source>
        <dbReference type="ARBA" id="ARBA00023154"/>
    </source>
</evidence>
<feature type="binding site" evidence="8">
    <location>
        <position position="17"/>
    </location>
    <ligand>
        <name>substrate</name>
    </ligand>
</feature>
<keyword evidence="8" id="KW-0963">Cytoplasm</keyword>
<dbReference type="EC" id="5.1.1.7" evidence="3 8"/>